<dbReference type="Proteomes" id="UP000000267">
    <property type="component" value="Unassembled WGS sequence"/>
</dbReference>
<proteinExistence type="inferred from homology"/>
<dbReference type="Pfam" id="PF17675">
    <property type="entry name" value="APG6_N"/>
    <property type="match status" value="1"/>
</dbReference>
<dbReference type="FunCoup" id="A7TQC4">
    <property type="interactions" value="544"/>
</dbReference>
<dbReference type="GO" id="GO:0034272">
    <property type="term" value="C:phosphatidylinositol 3-kinase complex, class III, type II"/>
    <property type="evidence" value="ECO:0007669"/>
    <property type="project" value="EnsemblFungi"/>
</dbReference>
<evidence type="ECO:0000256" key="1">
    <source>
        <dbReference type="ARBA" id="ARBA00005965"/>
    </source>
</evidence>
<dbReference type="GO" id="GO:0032258">
    <property type="term" value="P:cytoplasm to vacuole targeting by the Cvt pathway"/>
    <property type="evidence" value="ECO:0007669"/>
    <property type="project" value="EnsemblFungi"/>
</dbReference>
<dbReference type="InterPro" id="IPR041691">
    <property type="entry name" value="Atg6/beclin_CC"/>
</dbReference>
<dbReference type="GO" id="GO:0043548">
    <property type="term" value="F:phosphatidylinositol 3-kinase binding"/>
    <property type="evidence" value="ECO:0007669"/>
    <property type="project" value="TreeGrafter"/>
</dbReference>
<dbReference type="AlphaFoldDB" id="A7TQC4"/>
<dbReference type="KEGG" id="vpo:Kpol_479p11"/>
<dbReference type="GO" id="GO:0034727">
    <property type="term" value="P:piecemeal microautophagy of the nucleus"/>
    <property type="evidence" value="ECO:0007669"/>
    <property type="project" value="EnsemblFungi"/>
</dbReference>
<dbReference type="GO" id="GO:0000407">
    <property type="term" value="C:phagophore assembly site"/>
    <property type="evidence" value="ECO:0007669"/>
    <property type="project" value="EnsemblFungi"/>
</dbReference>
<dbReference type="STRING" id="436907.A7TQC4"/>
<sequence length="487" mass="55708">MNEQDEPIFKCQNCQLPLNIDTSLLDLSLAQRNLIVNSTSCLPKSSIKIPNDRLQRLSKVNKYSDLKFQNANLGDSFVLLKDSTANGTQSFQSALDPYVSNMETSGDEQYSGTTVKQEYSTSKTLSTHVSVLSNLFNILSAKSSIDYPVCQDCCDWLIQRLKSQYDETIKERDTYNQFLNQLQEQKKVFDSNNNKSIDEEQKLIDEERDSLLKKLIKLEEEDERLDKEISSLEHRLEEKKLKEDIILENNNIKDLEGMQFAKEVQSLNNQYESALNRLDTLRKINIYNETFKISHEGPFGTINGLRLGGFDDVPVPWDEINAALGQVILLLATISTRLNFKLDGYRLQPMGSFSKIAKFDNDTQDWIALEAYNDENFKVGRLFRRETNFDKSLECLLTIIHQLCVNLTNSNITESQLTTATSGNQEISSSQEIELPYEMIKDKINNISVKLFGSKPNLEWTTAMKLVLTNIKWLLAYSSSRLSRSTV</sequence>
<dbReference type="Pfam" id="PF04111">
    <property type="entry name" value="APG6"/>
    <property type="match status" value="1"/>
</dbReference>
<dbReference type="GeneID" id="5543624"/>
<dbReference type="HOGENOM" id="CLU_024219_3_0_1"/>
<feature type="domain" description="Atg6 BARA" evidence="3">
    <location>
        <begin position="281"/>
        <end position="479"/>
    </location>
</feature>
<evidence type="ECO:0000313" key="5">
    <source>
        <dbReference type="EMBL" id="EDO15523.1"/>
    </source>
</evidence>
<dbReference type="GO" id="GO:0030674">
    <property type="term" value="F:protein-macromolecule adaptor activity"/>
    <property type="evidence" value="ECO:0007669"/>
    <property type="project" value="TreeGrafter"/>
</dbReference>
<dbReference type="GO" id="GO:0120095">
    <property type="term" value="C:vacuole-isolation membrane contact site"/>
    <property type="evidence" value="ECO:0007669"/>
    <property type="project" value="EnsemblFungi"/>
</dbReference>
<dbReference type="Gene3D" id="1.10.418.40">
    <property type="entry name" value="Autophagy protein 6/Beclin 1"/>
    <property type="match status" value="1"/>
</dbReference>
<keyword evidence="6" id="KW-1185">Reference proteome</keyword>
<dbReference type="GO" id="GO:0000425">
    <property type="term" value="P:pexophagy"/>
    <property type="evidence" value="ECO:0007669"/>
    <property type="project" value="EnsemblFungi"/>
</dbReference>
<dbReference type="InterPro" id="IPR038274">
    <property type="entry name" value="Atg6/Beclin_C_sf"/>
</dbReference>
<evidence type="ECO:0000256" key="2">
    <source>
        <dbReference type="SAM" id="Coils"/>
    </source>
</evidence>
<dbReference type="PANTHER" id="PTHR12768">
    <property type="entry name" value="BECLIN 1"/>
    <property type="match status" value="1"/>
</dbReference>
<dbReference type="GO" id="GO:0034271">
    <property type="term" value="C:phosphatidylinositol 3-kinase complex, class III, type I"/>
    <property type="evidence" value="ECO:0007669"/>
    <property type="project" value="EnsemblFungi"/>
</dbReference>
<evidence type="ECO:0000313" key="6">
    <source>
        <dbReference type="Proteomes" id="UP000000267"/>
    </source>
</evidence>
<comment type="similarity">
    <text evidence="1">Belongs to the beclin family.</text>
</comment>
<dbReference type="OrthoDB" id="20368at2759"/>
<dbReference type="PhylomeDB" id="A7TQC4"/>
<dbReference type="GO" id="GO:0042147">
    <property type="term" value="P:retrograde transport, endosome to Golgi"/>
    <property type="evidence" value="ECO:0007669"/>
    <property type="project" value="EnsemblFungi"/>
</dbReference>
<dbReference type="RefSeq" id="XP_001643381.1">
    <property type="nucleotide sequence ID" value="XM_001643331.1"/>
</dbReference>
<dbReference type="GO" id="GO:0000423">
    <property type="term" value="P:mitophagy"/>
    <property type="evidence" value="ECO:0007669"/>
    <property type="project" value="TreeGrafter"/>
</dbReference>
<evidence type="ECO:0000259" key="4">
    <source>
        <dbReference type="Pfam" id="PF17675"/>
    </source>
</evidence>
<dbReference type="InParanoid" id="A7TQC4"/>
<dbReference type="GO" id="GO:0000045">
    <property type="term" value="P:autophagosome assembly"/>
    <property type="evidence" value="ECO:0007669"/>
    <property type="project" value="EnsemblFungi"/>
</dbReference>
<dbReference type="eggNOG" id="KOG2751">
    <property type="taxonomic scope" value="Eukaryota"/>
</dbReference>
<dbReference type="InterPro" id="IPR040455">
    <property type="entry name" value="Atg6_BARA"/>
</dbReference>
<keyword evidence="2" id="KW-0175">Coiled coil</keyword>
<dbReference type="GO" id="GO:0006995">
    <property type="term" value="P:cellular response to nitrogen starvation"/>
    <property type="evidence" value="ECO:0007669"/>
    <property type="project" value="TreeGrafter"/>
</dbReference>
<organism evidence="6">
    <name type="scientific">Vanderwaltozyma polyspora (strain ATCC 22028 / DSM 70294 / BCRC 21397 / CBS 2163 / NBRC 10782 / NRRL Y-8283 / UCD 57-17)</name>
    <name type="common">Kluyveromyces polysporus</name>
    <dbReference type="NCBI Taxonomy" id="436907"/>
    <lineage>
        <taxon>Eukaryota</taxon>
        <taxon>Fungi</taxon>
        <taxon>Dikarya</taxon>
        <taxon>Ascomycota</taxon>
        <taxon>Saccharomycotina</taxon>
        <taxon>Saccharomycetes</taxon>
        <taxon>Saccharomycetales</taxon>
        <taxon>Saccharomycetaceae</taxon>
        <taxon>Vanderwaltozyma</taxon>
    </lineage>
</organism>
<reference evidence="5 6" key="1">
    <citation type="journal article" date="2007" name="Proc. Natl. Acad. Sci. U.S.A.">
        <title>Independent sorting-out of thousands of duplicated gene pairs in two yeast species descended from a whole-genome duplication.</title>
        <authorList>
            <person name="Scannell D.R."/>
            <person name="Frank A.C."/>
            <person name="Conant G.C."/>
            <person name="Byrne K.P."/>
            <person name="Woolfit M."/>
            <person name="Wolfe K.H."/>
        </authorList>
    </citation>
    <scope>NUCLEOTIDE SEQUENCE [LARGE SCALE GENOMIC DNA]</scope>
    <source>
        <strain evidence="6">ATCC 22028 / DSM 70294 / BCRC 21397 / CBS 2163 / NBRC 10782 / NRRL Y-8283 / UCD 57-17</strain>
    </source>
</reference>
<feature type="coiled-coil region" evidence="2">
    <location>
        <begin position="165"/>
        <end position="284"/>
    </location>
</feature>
<dbReference type="GO" id="GO:0045324">
    <property type="term" value="P:late endosome to vacuole transport"/>
    <property type="evidence" value="ECO:0007669"/>
    <property type="project" value="EnsemblFungi"/>
</dbReference>
<evidence type="ECO:0000259" key="3">
    <source>
        <dbReference type="Pfam" id="PF04111"/>
    </source>
</evidence>
<dbReference type="GO" id="GO:0051365">
    <property type="term" value="P:cellular response to potassium ion starvation"/>
    <property type="evidence" value="ECO:0007669"/>
    <property type="project" value="EnsemblFungi"/>
</dbReference>
<dbReference type="GO" id="GO:0046854">
    <property type="term" value="P:phosphatidylinositol phosphate biosynthetic process"/>
    <property type="evidence" value="ECO:0007669"/>
    <property type="project" value="EnsemblFungi"/>
</dbReference>
<dbReference type="PANTHER" id="PTHR12768:SF4">
    <property type="entry name" value="BECLIN-1"/>
    <property type="match status" value="1"/>
</dbReference>
<dbReference type="EMBL" id="DS480456">
    <property type="protein sequence ID" value="EDO15523.1"/>
    <property type="molecule type" value="Genomic_DNA"/>
</dbReference>
<gene>
    <name evidence="5" type="ORF">Kpol_479p11</name>
</gene>
<accession>A7TQC4</accession>
<feature type="domain" description="Atg6/beclin coiled-coil" evidence="4">
    <location>
        <begin position="148"/>
        <end position="278"/>
    </location>
</feature>
<dbReference type="InterPro" id="IPR007243">
    <property type="entry name" value="Atg6/Beclin"/>
</dbReference>
<protein>
    <submittedName>
        <fullName evidence="5">Uncharacterized protein</fullName>
    </submittedName>
</protein>
<dbReference type="GO" id="GO:0005829">
    <property type="term" value="C:cytosol"/>
    <property type="evidence" value="ECO:0007669"/>
    <property type="project" value="GOC"/>
</dbReference>
<name>A7TQC4_VANPO</name>
<dbReference type="OMA" id="EWDVYKA"/>